<evidence type="ECO:0000313" key="3">
    <source>
        <dbReference type="Proteomes" id="UP000315700"/>
    </source>
</evidence>
<gene>
    <name evidence="2" type="ORF">Pan44_49800</name>
</gene>
<dbReference type="InParanoid" id="A0A517SLC2"/>
<dbReference type="Proteomes" id="UP000315700">
    <property type="component" value="Chromosome"/>
</dbReference>
<protein>
    <submittedName>
        <fullName evidence="2">Uncharacterized protein</fullName>
    </submittedName>
</protein>
<feature type="transmembrane region" description="Helical" evidence="1">
    <location>
        <begin position="154"/>
        <end position="174"/>
    </location>
</feature>
<accession>A0A517SLC2</accession>
<dbReference type="AlphaFoldDB" id="A0A517SLC2"/>
<reference evidence="2 3" key="1">
    <citation type="submission" date="2019-02" db="EMBL/GenBank/DDBJ databases">
        <title>Deep-cultivation of Planctomycetes and their phenomic and genomic characterization uncovers novel biology.</title>
        <authorList>
            <person name="Wiegand S."/>
            <person name="Jogler M."/>
            <person name="Boedeker C."/>
            <person name="Pinto D."/>
            <person name="Vollmers J."/>
            <person name="Rivas-Marin E."/>
            <person name="Kohn T."/>
            <person name="Peeters S.H."/>
            <person name="Heuer A."/>
            <person name="Rast P."/>
            <person name="Oberbeckmann S."/>
            <person name="Bunk B."/>
            <person name="Jeske O."/>
            <person name="Meyerdierks A."/>
            <person name="Storesund J.E."/>
            <person name="Kallscheuer N."/>
            <person name="Luecker S."/>
            <person name="Lage O.M."/>
            <person name="Pohl T."/>
            <person name="Merkel B.J."/>
            <person name="Hornburger P."/>
            <person name="Mueller R.-W."/>
            <person name="Bruemmer F."/>
            <person name="Labrenz M."/>
            <person name="Spormann A.M."/>
            <person name="Op den Camp H."/>
            <person name="Overmann J."/>
            <person name="Amann R."/>
            <person name="Jetten M.S.M."/>
            <person name="Mascher T."/>
            <person name="Medema M.H."/>
            <person name="Devos D.P."/>
            <person name="Kaster A.-K."/>
            <person name="Ovreas L."/>
            <person name="Rohde M."/>
            <person name="Galperin M.Y."/>
            <person name="Jogler C."/>
        </authorList>
    </citation>
    <scope>NUCLEOTIDE SEQUENCE [LARGE SCALE GENOMIC DNA]</scope>
    <source>
        <strain evidence="2 3">Pan44</strain>
    </source>
</reference>
<keyword evidence="3" id="KW-1185">Reference proteome</keyword>
<sequence length="274" mass="29217">MEPATRDSARSARAAQVVPQSNATMALCPATRHAHNRAVTFISLKKRPEEAARRCKDDRGTARMIAKLEQSIAPYNHSMHEAPPTAGSPKTPLATRGMWLIATVLAIGALSLATAALPGRARPLFLLPLAFGVASAGISIALSRSLHLARSTPVWLVTTALALGGYGQVTASGFRQFQAASGSGTEANQQALLALQMLKGSEHKDLADQMERELDARRSDWDRYLAHRYSALGKLDPRSAAPAFAVEVLLVIAGVAIGRRMLDARKPACHSGTL</sequence>
<evidence type="ECO:0000256" key="1">
    <source>
        <dbReference type="SAM" id="Phobius"/>
    </source>
</evidence>
<proteinExistence type="predicted"/>
<dbReference type="EMBL" id="CP036271">
    <property type="protein sequence ID" value="QDT56917.1"/>
    <property type="molecule type" value="Genomic_DNA"/>
</dbReference>
<keyword evidence="1" id="KW-0812">Transmembrane</keyword>
<feature type="transmembrane region" description="Helical" evidence="1">
    <location>
        <begin position="239"/>
        <end position="257"/>
    </location>
</feature>
<evidence type="ECO:0000313" key="2">
    <source>
        <dbReference type="EMBL" id="QDT56917.1"/>
    </source>
</evidence>
<organism evidence="2 3">
    <name type="scientific">Caulifigura coniformis</name>
    <dbReference type="NCBI Taxonomy" id="2527983"/>
    <lineage>
        <taxon>Bacteria</taxon>
        <taxon>Pseudomonadati</taxon>
        <taxon>Planctomycetota</taxon>
        <taxon>Planctomycetia</taxon>
        <taxon>Planctomycetales</taxon>
        <taxon>Planctomycetaceae</taxon>
        <taxon>Caulifigura</taxon>
    </lineage>
</organism>
<feature type="transmembrane region" description="Helical" evidence="1">
    <location>
        <begin position="98"/>
        <end position="117"/>
    </location>
</feature>
<name>A0A517SLC2_9PLAN</name>
<keyword evidence="1" id="KW-0472">Membrane</keyword>
<keyword evidence="1" id="KW-1133">Transmembrane helix</keyword>
<dbReference type="KEGG" id="ccos:Pan44_49800"/>
<feature type="transmembrane region" description="Helical" evidence="1">
    <location>
        <begin position="123"/>
        <end position="142"/>
    </location>
</feature>